<accession>K0S1J9</accession>
<organism evidence="1 2">
    <name type="scientific">Thalassiosira oceanica</name>
    <name type="common">Marine diatom</name>
    <dbReference type="NCBI Taxonomy" id="159749"/>
    <lineage>
        <taxon>Eukaryota</taxon>
        <taxon>Sar</taxon>
        <taxon>Stramenopiles</taxon>
        <taxon>Ochrophyta</taxon>
        <taxon>Bacillariophyta</taxon>
        <taxon>Coscinodiscophyceae</taxon>
        <taxon>Thalassiosirophycidae</taxon>
        <taxon>Thalassiosirales</taxon>
        <taxon>Thalassiosiraceae</taxon>
        <taxon>Thalassiosira</taxon>
    </lineage>
</organism>
<dbReference type="EMBL" id="AGNL01021894">
    <property type="protein sequence ID" value="EJK59968.1"/>
    <property type="molecule type" value="Genomic_DNA"/>
</dbReference>
<evidence type="ECO:0000313" key="1">
    <source>
        <dbReference type="EMBL" id="EJK59968.1"/>
    </source>
</evidence>
<sequence length="85" mass="9168">MVKNAGEGDTRTLSLFYHGKHTTYGTITLCLRTNRINVSPNCDTLPVLCLTPIRSYLNAAQPLPPLPAGCVASRSLATSADRHLT</sequence>
<keyword evidence="2" id="KW-1185">Reference proteome</keyword>
<evidence type="ECO:0000313" key="2">
    <source>
        <dbReference type="Proteomes" id="UP000266841"/>
    </source>
</evidence>
<dbReference type="Proteomes" id="UP000266841">
    <property type="component" value="Unassembled WGS sequence"/>
</dbReference>
<gene>
    <name evidence="1" type="ORF">THAOC_19754</name>
</gene>
<dbReference type="AlphaFoldDB" id="K0S1J9"/>
<reference evidence="1 2" key="1">
    <citation type="journal article" date="2012" name="Genome Biol.">
        <title>Genome and low-iron response of an oceanic diatom adapted to chronic iron limitation.</title>
        <authorList>
            <person name="Lommer M."/>
            <person name="Specht M."/>
            <person name="Roy A.S."/>
            <person name="Kraemer L."/>
            <person name="Andreson R."/>
            <person name="Gutowska M.A."/>
            <person name="Wolf J."/>
            <person name="Bergner S.V."/>
            <person name="Schilhabel M.B."/>
            <person name="Klostermeier U.C."/>
            <person name="Beiko R.G."/>
            <person name="Rosenstiel P."/>
            <person name="Hippler M."/>
            <person name="Laroche J."/>
        </authorList>
    </citation>
    <scope>NUCLEOTIDE SEQUENCE [LARGE SCALE GENOMIC DNA]</scope>
    <source>
        <strain evidence="1 2">CCMP1005</strain>
    </source>
</reference>
<name>K0S1J9_THAOC</name>
<proteinExistence type="predicted"/>
<comment type="caution">
    <text evidence="1">The sequence shown here is derived from an EMBL/GenBank/DDBJ whole genome shotgun (WGS) entry which is preliminary data.</text>
</comment>
<protein>
    <submittedName>
        <fullName evidence="1">Uncharacterized protein</fullName>
    </submittedName>
</protein>